<feature type="domain" description="N-acetyltransferase" evidence="3">
    <location>
        <begin position="3"/>
        <end position="164"/>
    </location>
</feature>
<name>A0ABU2WEC4_9GAMM</name>
<proteinExistence type="predicted"/>
<evidence type="ECO:0000313" key="4">
    <source>
        <dbReference type="EMBL" id="MDT0495959.1"/>
    </source>
</evidence>
<dbReference type="Pfam" id="PF00583">
    <property type="entry name" value="Acetyltransf_1"/>
    <property type="match status" value="1"/>
</dbReference>
<dbReference type="RefSeq" id="WP_311363351.1">
    <property type="nucleotide sequence ID" value="NZ_JAVRIC010000001.1"/>
</dbReference>
<sequence>MSITVRDATESDLPRILEILNEAIANTTAVWSWTPLDLANRQAWLAARRQRGFPVLVATDESGVLGYASYGPFRDWDGYAQTVEHSVYIDVAARGRGLGRSLLQALIARAQEAGLHVMIGGIDASNTVSIRLHESLGFTESARMPQVGRKFDRWLDLVFLQKQL</sequence>
<dbReference type="Proteomes" id="UP001254608">
    <property type="component" value="Unassembled WGS sequence"/>
</dbReference>
<gene>
    <name evidence="4" type="ORF">RM530_01075</name>
</gene>
<dbReference type="SUPFAM" id="SSF55729">
    <property type="entry name" value="Acyl-CoA N-acyltransferases (Nat)"/>
    <property type="match status" value="1"/>
</dbReference>
<accession>A0ABU2WEC4</accession>
<comment type="caution">
    <text evidence="4">The sequence shown here is derived from an EMBL/GenBank/DDBJ whole genome shotgun (WGS) entry which is preliminary data.</text>
</comment>
<protein>
    <submittedName>
        <fullName evidence="4">GNAT family N-acetyltransferase</fullName>
        <ecNumber evidence="4">2.3.1.-</ecNumber>
    </submittedName>
</protein>
<organism evidence="4 5">
    <name type="scientific">Banduia mediterranea</name>
    <dbReference type="NCBI Taxonomy" id="3075609"/>
    <lineage>
        <taxon>Bacteria</taxon>
        <taxon>Pseudomonadati</taxon>
        <taxon>Pseudomonadota</taxon>
        <taxon>Gammaproteobacteria</taxon>
        <taxon>Nevskiales</taxon>
        <taxon>Algiphilaceae</taxon>
        <taxon>Banduia</taxon>
    </lineage>
</organism>
<dbReference type="PANTHER" id="PTHR43072">
    <property type="entry name" value="N-ACETYLTRANSFERASE"/>
    <property type="match status" value="1"/>
</dbReference>
<dbReference type="EC" id="2.3.1.-" evidence="4"/>
<keyword evidence="5" id="KW-1185">Reference proteome</keyword>
<dbReference type="PROSITE" id="PS51186">
    <property type="entry name" value="GNAT"/>
    <property type="match status" value="1"/>
</dbReference>
<evidence type="ECO:0000259" key="3">
    <source>
        <dbReference type="PROSITE" id="PS51186"/>
    </source>
</evidence>
<dbReference type="GO" id="GO:0016746">
    <property type="term" value="F:acyltransferase activity"/>
    <property type="evidence" value="ECO:0007669"/>
    <property type="project" value="UniProtKB-KW"/>
</dbReference>
<evidence type="ECO:0000313" key="5">
    <source>
        <dbReference type="Proteomes" id="UP001254608"/>
    </source>
</evidence>
<keyword evidence="1 4" id="KW-0808">Transferase</keyword>
<dbReference type="InterPro" id="IPR016181">
    <property type="entry name" value="Acyl_CoA_acyltransferase"/>
</dbReference>
<dbReference type="InterPro" id="IPR000182">
    <property type="entry name" value="GNAT_dom"/>
</dbReference>
<dbReference type="PANTHER" id="PTHR43072:SF23">
    <property type="entry name" value="UPF0039 PROTEIN C11D3.02C"/>
    <property type="match status" value="1"/>
</dbReference>
<dbReference type="EMBL" id="JAVRIC010000001">
    <property type="protein sequence ID" value="MDT0495959.1"/>
    <property type="molecule type" value="Genomic_DNA"/>
</dbReference>
<evidence type="ECO:0000256" key="1">
    <source>
        <dbReference type="ARBA" id="ARBA00022679"/>
    </source>
</evidence>
<evidence type="ECO:0000256" key="2">
    <source>
        <dbReference type="ARBA" id="ARBA00023315"/>
    </source>
</evidence>
<keyword evidence="2 4" id="KW-0012">Acyltransferase</keyword>
<dbReference type="CDD" id="cd04301">
    <property type="entry name" value="NAT_SF"/>
    <property type="match status" value="1"/>
</dbReference>
<dbReference type="Gene3D" id="3.40.630.30">
    <property type="match status" value="1"/>
</dbReference>
<reference evidence="4 5" key="1">
    <citation type="submission" date="2023-09" db="EMBL/GenBank/DDBJ databases">
        <authorList>
            <person name="Rey-Velasco X."/>
        </authorList>
    </citation>
    <scope>NUCLEOTIDE SEQUENCE [LARGE SCALE GENOMIC DNA]</scope>
    <source>
        <strain evidence="4 5">W345</strain>
    </source>
</reference>